<keyword evidence="4" id="KW-1185">Reference proteome</keyword>
<proteinExistence type="predicted"/>
<evidence type="ECO:0008006" key="5">
    <source>
        <dbReference type="Google" id="ProtNLM"/>
    </source>
</evidence>
<dbReference type="OrthoDB" id="244933at2"/>
<keyword evidence="2" id="KW-1133">Transmembrane helix</keyword>
<feature type="transmembrane region" description="Helical" evidence="2">
    <location>
        <begin position="119"/>
        <end position="138"/>
    </location>
</feature>
<evidence type="ECO:0000313" key="4">
    <source>
        <dbReference type="Proteomes" id="UP000316184"/>
    </source>
</evidence>
<evidence type="ECO:0000256" key="2">
    <source>
        <dbReference type="SAM" id="Phobius"/>
    </source>
</evidence>
<feature type="transmembrane region" description="Helical" evidence="2">
    <location>
        <begin position="83"/>
        <end position="107"/>
    </location>
</feature>
<feature type="region of interest" description="Disordered" evidence="1">
    <location>
        <begin position="1"/>
        <end position="30"/>
    </location>
</feature>
<feature type="transmembrane region" description="Helical" evidence="2">
    <location>
        <begin position="207"/>
        <end position="229"/>
    </location>
</feature>
<comment type="caution">
    <text evidence="3">The sequence shown here is derived from an EMBL/GenBank/DDBJ whole genome shotgun (WGS) entry which is preliminary data.</text>
</comment>
<sequence length="314" mass="34351">MSAERPVGPNVPRDWERATSGGPRPFTSWIAYRRPQDTPYLWESRHSGKGAGPVTAAGRVAPHTPEAEDSPNPWLQFWAPQRLAWWIALVFLVGSLLFIAGAAGSLVPSAFGGQHRMAIYAESCYFLGALLYTISIYGQVFESLNADDRIGPDGVTHAPQRYRWFGFEPQKLSFWTPSVLLIGSLMFNYETTFALGANLELLPKAGLWWTSLIGSVLFLGSSLLQLAEAGHGHLRFDPRDVSCWVGLMFVLGSMGFIVGSLPGFPDTGFPTAENPAGASIVKVGFLVGGVAFLVGSYLMLPELFIQLRSRGRRK</sequence>
<gene>
    <name evidence="3" type="ORF">FHU35_12408</name>
</gene>
<organism evidence="3 4">
    <name type="scientific">Saccharopolyspora dendranthemae</name>
    <dbReference type="NCBI Taxonomy" id="1181886"/>
    <lineage>
        <taxon>Bacteria</taxon>
        <taxon>Bacillati</taxon>
        <taxon>Actinomycetota</taxon>
        <taxon>Actinomycetes</taxon>
        <taxon>Pseudonocardiales</taxon>
        <taxon>Pseudonocardiaceae</taxon>
        <taxon>Saccharopolyspora</taxon>
    </lineage>
</organism>
<keyword evidence="2" id="KW-0472">Membrane</keyword>
<evidence type="ECO:0000256" key="1">
    <source>
        <dbReference type="SAM" id="MobiDB-lite"/>
    </source>
</evidence>
<protein>
    <recommendedName>
        <fullName evidence="5">YrhK-like protein</fullName>
    </recommendedName>
</protein>
<feature type="transmembrane region" description="Helical" evidence="2">
    <location>
        <begin position="241"/>
        <end position="263"/>
    </location>
</feature>
<keyword evidence="2" id="KW-0812">Transmembrane</keyword>
<evidence type="ECO:0000313" key="3">
    <source>
        <dbReference type="EMBL" id="TWF95413.1"/>
    </source>
</evidence>
<accession>A0A561U7U9</accession>
<reference evidence="3 4" key="1">
    <citation type="submission" date="2019-06" db="EMBL/GenBank/DDBJ databases">
        <title>Sequencing the genomes of 1000 actinobacteria strains.</title>
        <authorList>
            <person name="Klenk H.-P."/>
        </authorList>
    </citation>
    <scope>NUCLEOTIDE SEQUENCE [LARGE SCALE GENOMIC DNA]</scope>
    <source>
        <strain evidence="3 4">DSM 46699</strain>
    </source>
</reference>
<name>A0A561U7U9_9PSEU</name>
<dbReference type="RefSeq" id="WP_145738392.1">
    <property type="nucleotide sequence ID" value="NZ_VIWX01000002.1"/>
</dbReference>
<feature type="transmembrane region" description="Helical" evidence="2">
    <location>
        <begin position="283"/>
        <end position="305"/>
    </location>
</feature>
<dbReference type="AlphaFoldDB" id="A0A561U7U9"/>
<dbReference type="Proteomes" id="UP000316184">
    <property type="component" value="Unassembled WGS sequence"/>
</dbReference>
<feature type="region of interest" description="Disordered" evidence="1">
    <location>
        <begin position="44"/>
        <end position="69"/>
    </location>
</feature>
<dbReference type="EMBL" id="VIWX01000002">
    <property type="protein sequence ID" value="TWF95413.1"/>
    <property type="molecule type" value="Genomic_DNA"/>
</dbReference>